<dbReference type="RefSeq" id="WP_060793836.1">
    <property type="nucleotide sequence ID" value="NZ_KQ956561.1"/>
</dbReference>
<dbReference type="AlphaFoldDB" id="A0A133NAG5"/>
<evidence type="ECO:0000313" key="1">
    <source>
        <dbReference type="EMBL" id="KXA13291.1"/>
    </source>
</evidence>
<name>A0A133NAG5_9FUSO</name>
<sequence length="71" mass="8344">MKKYKYFVSYYFTSNKKNGMGNIGVDSSKEIKDIDDLEEVKKHIEKNTEKHFGIQANIIILNFQLLNVEEN</sequence>
<comment type="caution">
    <text evidence="1">The sequence shown here is derived from an EMBL/GenBank/DDBJ whole genome shotgun (WGS) entry which is preliminary data.</text>
</comment>
<proteinExistence type="predicted"/>
<evidence type="ECO:0000313" key="2">
    <source>
        <dbReference type="Proteomes" id="UP000070617"/>
    </source>
</evidence>
<dbReference type="STRING" id="134605.HMPREF3206_01478"/>
<organism evidence="1 2">
    <name type="scientific">Fusobacterium equinum</name>
    <dbReference type="NCBI Taxonomy" id="134605"/>
    <lineage>
        <taxon>Bacteria</taxon>
        <taxon>Fusobacteriati</taxon>
        <taxon>Fusobacteriota</taxon>
        <taxon>Fusobacteriia</taxon>
        <taxon>Fusobacteriales</taxon>
        <taxon>Fusobacteriaceae</taxon>
        <taxon>Fusobacterium</taxon>
    </lineage>
</organism>
<dbReference type="EMBL" id="LRPX01000076">
    <property type="protein sequence ID" value="KXA13291.1"/>
    <property type="molecule type" value="Genomic_DNA"/>
</dbReference>
<reference evidence="2" key="1">
    <citation type="submission" date="2016-01" db="EMBL/GenBank/DDBJ databases">
        <authorList>
            <person name="Mitreva M."/>
            <person name="Pepin K.H."/>
            <person name="Mihindukulasuriya K.A."/>
            <person name="Fulton R."/>
            <person name="Fronick C."/>
            <person name="O'Laughlin M."/>
            <person name="Miner T."/>
            <person name="Herter B."/>
            <person name="Rosa B.A."/>
            <person name="Cordes M."/>
            <person name="Tomlinson C."/>
            <person name="Wollam A."/>
            <person name="Palsikar V.B."/>
            <person name="Mardis E.R."/>
            <person name="Wilson R.K."/>
        </authorList>
    </citation>
    <scope>NUCLEOTIDE SEQUENCE [LARGE SCALE GENOMIC DNA]</scope>
    <source>
        <strain evidence="2">CMW8396</strain>
    </source>
</reference>
<protein>
    <submittedName>
        <fullName evidence="1">Uncharacterized protein</fullName>
    </submittedName>
</protein>
<gene>
    <name evidence="1" type="ORF">HMPREF3206_01478</name>
</gene>
<keyword evidence="2" id="KW-1185">Reference proteome</keyword>
<accession>A0A133NAG5</accession>
<dbReference type="PATRIC" id="fig|134605.3.peg.1464"/>
<dbReference type="Proteomes" id="UP000070617">
    <property type="component" value="Unassembled WGS sequence"/>
</dbReference>